<keyword evidence="9" id="KW-0547">Nucleotide-binding</keyword>
<dbReference type="Gene3D" id="3.30.1490.20">
    <property type="entry name" value="ATP-grasp fold, A domain"/>
    <property type="match status" value="1"/>
</dbReference>
<keyword evidence="10 18" id="KW-0418">Kinase</keyword>
<evidence type="ECO:0000256" key="9">
    <source>
        <dbReference type="ARBA" id="ARBA00022741"/>
    </source>
</evidence>
<keyword evidence="19" id="KW-1185">Reference proteome</keyword>
<dbReference type="InterPro" id="IPR013815">
    <property type="entry name" value="ATP_grasp_subdomain_1"/>
</dbReference>
<keyword evidence="7 18" id="KW-0808">Transferase</keyword>
<gene>
    <name evidence="18" type="ORF">GGQ74_001740</name>
</gene>
<proteinExistence type="inferred from homology"/>
<evidence type="ECO:0000313" key="19">
    <source>
        <dbReference type="Proteomes" id="UP000580856"/>
    </source>
</evidence>
<evidence type="ECO:0000259" key="16">
    <source>
        <dbReference type="Pfam" id="PF00391"/>
    </source>
</evidence>
<feature type="domain" description="PEP-utilising enzyme mobile" evidence="16">
    <location>
        <begin position="494"/>
        <end position="564"/>
    </location>
</feature>
<dbReference type="PANTHER" id="PTHR43030:SF1">
    <property type="entry name" value="PHOSPHOENOLPYRUVATE SYNTHASE"/>
    <property type="match status" value="1"/>
</dbReference>
<comment type="caution">
    <text evidence="18">The sequence shown here is derived from an EMBL/GenBank/DDBJ whole genome shotgun (WGS) entry which is preliminary data.</text>
</comment>
<evidence type="ECO:0000256" key="5">
    <source>
        <dbReference type="ARBA" id="ARBA00011996"/>
    </source>
</evidence>
<evidence type="ECO:0000256" key="14">
    <source>
        <dbReference type="ARBA" id="ARBA00047700"/>
    </source>
</evidence>
<evidence type="ECO:0000256" key="8">
    <source>
        <dbReference type="ARBA" id="ARBA00022723"/>
    </source>
</evidence>
<dbReference type="PANTHER" id="PTHR43030">
    <property type="entry name" value="PHOSPHOENOLPYRUVATE SYNTHASE"/>
    <property type="match status" value="1"/>
</dbReference>
<accession>A0A846QLK2</accession>
<dbReference type="EMBL" id="JAATJA010000002">
    <property type="protein sequence ID" value="NJB68067.1"/>
    <property type="molecule type" value="Genomic_DNA"/>
</dbReference>
<sequence length="894" mass="95899">MAGKRLTDRLRAFFGGAQEPDQAEVERMLNAHRQRCLHFSQLLAANNRALGIMAEIEEALEGRRPFGMDFVRSRCTRCGSEVYAIIRDLMALAPGRHDALPDAFGRVSAEIGACIAPARHAVSGPFVVSMHAIDTTLIDEVGGKMATLGEIGRRLSLPVPDGFAVTASAFRAFMDHNDLREEIERRIQAAGATELSELYALSSSLRQLVVASELPPRLEADIAEHVRAMVDEYGEGLRLAVRSSAIGEDAAGATFAGQFHTELNVAPEDVADVYREIVAATYGVTGMSYRATRGIRDEDVPMCVGVLRMIDAQASGVAYTADPLSGRRDRVAVHSVWGLPKGVVDGTADADVLHVARGDHDAPARLVSAHIADKSTRIETDRNEGIRKTPVPLELRTSASLCDAEAIRLSNMALRIEEHFGTPQDVEWALSAEDGLIILQARALSAPGEDHVPGSLPQPPPHARPLLAGGVTASPGAGAGMAFVVRRDADALDFPRGAVLVAAQSLPCWAALLPSASAVVTEHGGAAGHLANVAREFDVPAIMGLSGALSALEGAGTVTVDADSRTIYAGRVDALLAPRRRPKNLMIGSPVHATLERAARHIVPLTLRDPSSPDFRPQSCETLHDITRYCHEKSVDDMFARSADTPFPAMCSKRLVCDVPMQYWVVNLDDGFANEPEGDTVRLADIASRPMLALWRGMTAVPWAGPPAVDTRGFLSVLAGAASTPGLDPATRSDFSARNYFLISGGYVNLQSRYGFHFSTVEAAIAEDDAGNYASLHFKGGGADLPRRVLRARLVAEVLEGHGFRTEVRQDALFARIEGFSAPETERCLAVLGYLIVHTRQLDMIMADATAAARERSRIKTDLLTVVLDASDASDMPEEPAEHLATGDETAFAK</sequence>
<dbReference type="Gene3D" id="3.30.470.20">
    <property type="entry name" value="ATP-grasp fold, B domain"/>
    <property type="match status" value="1"/>
</dbReference>
<dbReference type="Gene3D" id="3.50.30.10">
    <property type="entry name" value="Phosphohistidine domain"/>
    <property type="match status" value="1"/>
</dbReference>
<dbReference type="GO" id="GO:0008986">
    <property type="term" value="F:pyruvate, water dikinase activity"/>
    <property type="evidence" value="ECO:0007669"/>
    <property type="project" value="UniProtKB-EC"/>
</dbReference>
<comment type="catalytic activity">
    <reaction evidence="14">
        <text>pyruvate + ATP + H2O = phosphoenolpyruvate + AMP + phosphate + 2 H(+)</text>
        <dbReference type="Rhea" id="RHEA:11364"/>
        <dbReference type="ChEBI" id="CHEBI:15361"/>
        <dbReference type="ChEBI" id="CHEBI:15377"/>
        <dbReference type="ChEBI" id="CHEBI:15378"/>
        <dbReference type="ChEBI" id="CHEBI:30616"/>
        <dbReference type="ChEBI" id="CHEBI:43474"/>
        <dbReference type="ChEBI" id="CHEBI:58702"/>
        <dbReference type="ChEBI" id="CHEBI:456215"/>
        <dbReference type="EC" id="2.7.9.2"/>
    </reaction>
</comment>
<keyword evidence="12" id="KW-0460">Magnesium</keyword>
<dbReference type="Pfam" id="PF00391">
    <property type="entry name" value="PEP-utilizers"/>
    <property type="match status" value="1"/>
</dbReference>
<evidence type="ECO:0000259" key="17">
    <source>
        <dbReference type="Pfam" id="PF01326"/>
    </source>
</evidence>
<dbReference type="EC" id="2.7.9.2" evidence="5"/>
<evidence type="ECO:0000256" key="6">
    <source>
        <dbReference type="ARBA" id="ARBA00021623"/>
    </source>
</evidence>
<evidence type="ECO:0000256" key="12">
    <source>
        <dbReference type="ARBA" id="ARBA00022842"/>
    </source>
</evidence>
<evidence type="ECO:0000256" key="13">
    <source>
        <dbReference type="ARBA" id="ARBA00033470"/>
    </source>
</evidence>
<comment type="pathway">
    <text evidence="3">Carbohydrate biosynthesis; gluconeogenesis.</text>
</comment>
<dbReference type="Proteomes" id="UP000580856">
    <property type="component" value="Unassembled WGS sequence"/>
</dbReference>
<name>A0A846QLK2_9BACT</name>
<dbReference type="GO" id="GO:0006094">
    <property type="term" value="P:gluconeogenesis"/>
    <property type="evidence" value="ECO:0007669"/>
    <property type="project" value="UniProtKB-UniPathway"/>
</dbReference>
<keyword evidence="18" id="KW-0670">Pyruvate</keyword>
<reference evidence="18 19" key="1">
    <citation type="submission" date="2020-03" db="EMBL/GenBank/DDBJ databases">
        <title>Genomic Encyclopedia of Type Strains, Phase IV (KMG-IV): sequencing the most valuable type-strain genomes for metagenomic binning, comparative biology and taxonomic classification.</title>
        <authorList>
            <person name="Goeker M."/>
        </authorList>
    </citation>
    <scope>NUCLEOTIDE SEQUENCE [LARGE SCALE GENOMIC DNA]</scope>
    <source>
        <strain evidence="18 19">DSM 24233</strain>
    </source>
</reference>
<evidence type="ECO:0000256" key="4">
    <source>
        <dbReference type="ARBA" id="ARBA00007837"/>
    </source>
</evidence>
<keyword evidence="8" id="KW-0479">Metal-binding</keyword>
<dbReference type="GO" id="GO:0046872">
    <property type="term" value="F:metal ion binding"/>
    <property type="evidence" value="ECO:0007669"/>
    <property type="project" value="UniProtKB-KW"/>
</dbReference>
<evidence type="ECO:0000256" key="2">
    <source>
        <dbReference type="ARBA" id="ARBA00002988"/>
    </source>
</evidence>
<evidence type="ECO:0000313" key="18">
    <source>
        <dbReference type="EMBL" id="NJB68067.1"/>
    </source>
</evidence>
<keyword evidence="11" id="KW-0067">ATP-binding</keyword>
<dbReference type="GO" id="GO:0005524">
    <property type="term" value="F:ATP binding"/>
    <property type="evidence" value="ECO:0007669"/>
    <property type="project" value="UniProtKB-KW"/>
</dbReference>
<evidence type="ECO:0000256" key="11">
    <source>
        <dbReference type="ARBA" id="ARBA00022840"/>
    </source>
</evidence>
<dbReference type="UniPathway" id="UPA00138"/>
<evidence type="ECO:0000256" key="15">
    <source>
        <dbReference type="SAM" id="MobiDB-lite"/>
    </source>
</evidence>
<dbReference type="InterPro" id="IPR036637">
    <property type="entry name" value="Phosphohistidine_dom_sf"/>
</dbReference>
<dbReference type="InterPro" id="IPR006319">
    <property type="entry name" value="PEP_synth"/>
</dbReference>
<evidence type="ECO:0000256" key="3">
    <source>
        <dbReference type="ARBA" id="ARBA00004742"/>
    </source>
</evidence>
<evidence type="ECO:0000256" key="7">
    <source>
        <dbReference type="ARBA" id="ARBA00022679"/>
    </source>
</evidence>
<dbReference type="SUPFAM" id="SSF56059">
    <property type="entry name" value="Glutathione synthetase ATP-binding domain-like"/>
    <property type="match status" value="1"/>
</dbReference>
<organism evidence="18 19">
    <name type="scientific">Desulfobaculum xiamenense</name>
    <dbReference type="NCBI Taxonomy" id="995050"/>
    <lineage>
        <taxon>Bacteria</taxon>
        <taxon>Pseudomonadati</taxon>
        <taxon>Thermodesulfobacteriota</taxon>
        <taxon>Desulfovibrionia</taxon>
        <taxon>Desulfovibrionales</taxon>
        <taxon>Desulfovibrionaceae</taxon>
        <taxon>Desulfobaculum</taxon>
    </lineage>
</organism>
<dbReference type="InterPro" id="IPR002192">
    <property type="entry name" value="PPDK_AMP/ATP-bd"/>
</dbReference>
<comment type="cofactor">
    <cofactor evidence="1">
        <name>Mg(2+)</name>
        <dbReference type="ChEBI" id="CHEBI:18420"/>
    </cofactor>
</comment>
<dbReference type="SUPFAM" id="SSF52009">
    <property type="entry name" value="Phosphohistidine domain"/>
    <property type="match status" value="1"/>
</dbReference>
<dbReference type="InterPro" id="IPR008279">
    <property type="entry name" value="PEP-util_enz_mobile_dom"/>
</dbReference>
<evidence type="ECO:0000256" key="10">
    <source>
        <dbReference type="ARBA" id="ARBA00022777"/>
    </source>
</evidence>
<dbReference type="AlphaFoldDB" id="A0A846QLK2"/>
<comment type="function">
    <text evidence="2">Catalyzes the phosphorylation of pyruvate to phosphoenolpyruvate.</text>
</comment>
<feature type="domain" description="Pyruvate phosphate dikinase AMP/ATP-binding" evidence="17">
    <location>
        <begin position="139"/>
        <end position="446"/>
    </location>
</feature>
<comment type="similarity">
    <text evidence="4">Belongs to the PEP-utilizing enzyme family.</text>
</comment>
<feature type="region of interest" description="Disordered" evidence="15">
    <location>
        <begin position="874"/>
        <end position="894"/>
    </location>
</feature>
<evidence type="ECO:0000256" key="1">
    <source>
        <dbReference type="ARBA" id="ARBA00001946"/>
    </source>
</evidence>
<dbReference type="Pfam" id="PF01326">
    <property type="entry name" value="PPDK_N"/>
    <property type="match status" value="1"/>
</dbReference>
<protein>
    <recommendedName>
        <fullName evidence="6">Phosphoenolpyruvate synthase</fullName>
        <ecNumber evidence="5">2.7.9.2</ecNumber>
    </recommendedName>
    <alternativeName>
        <fullName evidence="13">Pyruvate, water dikinase</fullName>
    </alternativeName>
</protein>
<dbReference type="RefSeq" id="WP_167941162.1">
    <property type="nucleotide sequence ID" value="NZ_JAATJA010000002.1"/>
</dbReference>